<protein>
    <submittedName>
        <fullName evidence="2">Uncharacterized conserved protein (Some members contain a von Willebrand factor type A (VWA) domain)</fullName>
    </submittedName>
</protein>
<accession>A0A2X2LEY2</accession>
<feature type="domain" description="DUF58" evidence="1">
    <location>
        <begin position="203"/>
        <end position="375"/>
    </location>
</feature>
<evidence type="ECO:0000259" key="1">
    <source>
        <dbReference type="Pfam" id="PF01882"/>
    </source>
</evidence>
<reference evidence="2 3" key="1">
    <citation type="submission" date="2018-06" db="EMBL/GenBank/DDBJ databases">
        <authorList>
            <consortium name="Pathogen Informatics"/>
            <person name="Doyle S."/>
        </authorList>
    </citation>
    <scope>NUCLEOTIDE SEQUENCE [LARGE SCALE GENOMIC DNA]</scope>
    <source>
        <strain evidence="2 3">NCTC11343</strain>
    </source>
</reference>
<dbReference type="Proteomes" id="UP000251241">
    <property type="component" value="Unassembled WGS sequence"/>
</dbReference>
<name>A0A2X2LEY2_SPHMU</name>
<dbReference type="RefSeq" id="WP_112375111.1">
    <property type="nucleotide sequence ID" value="NZ_CP069793.1"/>
</dbReference>
<evidence type="ECO:0000313" key="3">
    <source>
        <dbReference type="Proteomes" id="UP000251241"/>
    </source>
</evidence>
<dbReference type="InterPro" id="IPR002881">
    <property type="entry name" value="DUF58"/>
</dbReference>
<dbReference type="Pfam" id="PF01882">
    <property type="entry name" value="DUF58"/>
    <property type="match status" value="1"/>
</dbReference>
<proteinExistence type="predicted"/>
<dbReference type="PANTHER" id="PTHR33608:SF3">
    <property type="entry name" value="SLR2013 PROTEIN"/>
    <property type="match status" value="1"/>
</dbReference>
<gene>
    <name evidence="2" type="ORF">NCTC11343_03155</name>
</gene>
<dbReference type="AlphaFoldDB" id="A0A2X2LEY2"/>
<dbReference type="GeneID" id="97183038"/>
<sequence>MKKLRQLFLTNQFFYTLLGVATLFTFSFFVKGLLIVAWIVFWIWLAVLAFDFIVLFSGKGRIEVTRVYPEKLSNGDENPMRLIVNSFYPFGTKVDILEEFPVQLQIRDKDFATSLLAFQRSEISFSLRPTQRGVYQFGRCMALVQRFGFFKRRFVTNQEQEIPCYPSYIQLRKYQLLATSNRLNELGIKRIRRIGSAMEFDHVREYVQGDDYRHMNWKASAKVKKLMVNQYEEEKSQPIYSFIDLGRAMRMPFNGLTLLDYSINAALVLSNATILKQDRAGLLTFSKDINAFIAAEKRNNQMHKISEALYQVSTKFEESEFGRLYSYANAHINKRSLIFVYTNFETLDSLRRQLNYLSMLNRSHIIVVVVFKNVEIEDLAKSTPKKTIDIYNQVIAEKFIYEKQLIVQELIRNGFQTIYTAPENLTINSINKYLEIKARGLI</sequence>
<dbReference type="PANTHER" id="PTHR33608">
    <property type="entry name" value="BLL2464 PROTEIN"/>
    <property type="match status" value="1"/>
</dbReference>
<evidence type="ECO:0000313" key="2">
    <source>
        <dbReference type="EMBL" id="SPZ87860.1"/>
    </source>
</evidence>
<organism evidence="2 3">
    <name type="scientific">Sphingobacterium multivorum</name>
    <dbReference type="NCBI Taxonomy" id="28454"/>
    <lineage>
        <taxon>Bacteria</taxon>
        <taxon>Pseudomonadati</taxon>
        <taxon>Bacteroidota</taxon>
        <taxon>Sphingobacteriia</taxon>
        <taxon>Sphingobacteriales</taxon>
        <taxon>Sphingobacteriaceae</taxon>
        <taxon>Sphingobacterium</taxon>
    </lineage>
</organism>
<dbReference type="EMBL" id="UAUU01000009">
    <property type="protein sequence ID" value="SPZ87860.1"/>
    <property type="molecule type" value="Genomic_DNA"/>
</dbReference>